<accession>A0A919PFZ5</accession>
<feature type="transmembrane region" description="Helical" evidence="1">
    <location>
        <begin position="189"/>
        <end position="208"/>
    </location>
</feature>
<sequence length="424" mass="45125">MTRSSAPLTSTRVAPLRIRMIGRDPAEERRSATPLELLFDLTFVIAFGRTAEELAVLLADGHVGPAVVGFAFATFAVPWAWINFTWFASAYDTDDWLFRLTTMVQMVGVLILALGVPPMFESLAAGEHVDNRVLVLGYVVMRVPMVLQWARAAVADPARRPSVAVFIATLLAAQVGWVTIALLDLPTTTTFALVVPLVLLELVGPVVAERVHGGTPWHPHHIAERYGLVVIIAVGEGLTGTTFALAAIIEESGWTVETALLGLAGVSLTFGLWWAYDVMPSGELLAGLRRRSFSWGYGHIVLFGSIIAIGGGLHAAAFFLRDQSSLSAVSTLLTVAIPVAVYVGTFYLLFAALSRAHDRFHVVLVGASAAVVLASVALAVVGAPLVWCLLALAATPWVTVVGHARAGRGVRVPGLGRRPAHPAA</sequence>
<keyword evidence="1" id="KW-1133">Transmembrane helix</keyword>
<proteinExistence type="predicted"/>
<dbReference type="Pfam" id="PF06772">
    <property type="entry name" value="LtrA"/>
    <property type="match status" value="1"/>
</dbReference>
<feature type="transmembrane region" description="Helical" evidence="1">
    <location>
        <begin position="132"/>
        <end position="150"/>
    </location>
</feature>
<dbReference type="PANTHER" id="PTHR36840:SF1">
    <property type="entry name" value="BLL5714 PROTEIN"/>
    <property type="match status" value="1"/>
</dbReference>
<feature type="transmembrane region" description="Helical" evidence="1">
    <location>
        <begin position="362"/>
        <end position="387"/>
    </location>
</feature>
<dbReference type="AlphaFoldDB" id="A0A919PFZ5"/>
<dbReference type="RefSeq" id="WP_239068909.1">
    <property type="nucleotide sequence ID" value="NZ_BONO01000039.1"/>
</dbReference>
<dbReference type="PANTHER" id="PTHR36840">
    <property type="entry name" value="BLL5714 PROTEIN"/>
    <property type="match status" value="1"/>
</dbReference>
<evidence type="ECO:0000256" key="1">
    <source>
        <dbReference type="SAM" id="Phobius"/>
    </source>
</evidence>
<feature type="transmembrane region" description="Helical" evidence="1">
    <location>
        <begin position="228"/>
        <end position="249"/>
    </location>
</feature>
<keyword evidence="1" id="KW-0812">Transmembrane</keyword>
<feature type="transmembrane region" description="Helical" evidence="1">
    <location>
        <begin position="63"/>
        <end position="84"/>
    </location>
</feature>
<feature type="transmembrane region" description="Helical" evidence="1">
    <location>
        <begin position="326"/>
        <end position="350"/>
    </location>
</feature>
<feature type="transmembrane region" description="Helical" evidence="1">
    <location>
        <begin position="255"/>
        <end position="276"/>
    </location>
</feature>
<dbReference type="EMBL" id="BONO01000039">
    <property type="protein sequence ID" value="GIG38164.1"/>
    <property type="molecule type" value="Genomic_DNA"/>
</dbReference>
<evidence type="ECO:0000313" key="2">
    <source>
        <dbReference type="EMBL" id="GIG38164.1"/>
    </source>
</evidence>
<feature type="transmembrane region" description="Helical" evidence="1">
    <location>
        <begin position="297"/>
        <end position="320"/>
    </location>
</feature>
<gene>
    <name evidence="2" type="primary">ltrA</name>
    <name evidence="2" type="ORF">Cpa01nite_35450</name>
</gene>
<evidence type="ECO:0000313" key="3">
    <source>
        <dbReference type="Proteomes" id="UP000642125"/>
    </source>
</evidence>
<protein>
    <submittedName>
        <fullName evidence="2">Membrane protein</fullName>
    </submittedName>
</protein>
<dbReference type="Proteomes" id="UP000642125">
    <property type="component" value="Unassembled WGS sequence"/>
</dbReference>
<name>A0A919PFZ5_9CELL</name>
<feature type="transmembrane region" description="Helical" evidence="1">
    <location>
        <begin position="162"/>
        <end position="183"/>
    </location>
</feature>
<organism evidence="2 3">
    <name type="scientific">Cellulomonas pakistanensis</name>
    <dbReference type="NCBI Taxonomy" id="992287"/>
    <lineage>
        <taxon>Bacteria</taxon>
        <taxon>Bacillati</taxon>
        <taxon>Actinomycetota</taxon>
        <taxon>Actinomycetes</taxon>
        <taxon>Micrococcales</taxon>
        <taxon>Cellulomonadaceae</taxon>
        <taxon>Cellulomonas</taxon>
    </lineage>
</organism>
<feature type="transmembrane region" description="Helical" evidence="1">
    <location>
        <begin position="96"/>
        <end position="120"/>
    </location>
</feature>
<dbReference type="InterPro" id="IPR010640">
    <property type="entry name" value="Low_temperature_requirement_A"/>
</dbReference>
<comment type="caution">
    <text evidence="2">The sequence shown here is derived from an EMBL/GenBank/DDBJ whole genome shotgun (WGS) entry which is preliminary data.</text>
</comment>
<keyword evidence="1" id="KW-0472">Membrane</keyword>
<keyword evidence="3" id="KW-1185">Reference proteome</keyword>
<reference evidence="2" key="1">
    <citation type="submission" date="2021-01" db="EMBL/GenBank/DDBJ databases">
        <title>Whole genome shotgun sequence of Cellulomonas pakistanensis NBRC 110800.</title>
        <authorList>
            <person name="Komaki H."/>
            <person name="Tamura T."/>
        </authorList>
    </citation>
    <scope>NUCLEOTIDE SEQUENCE</scope>
    <source>
        <strain evidence="2">NBRC 110800</strain>
    </source>
</reference>